<reference evidence="3 4" key="1">
    <citation type="submission" date="2017-09" db="EMBL/GenBank/DDBJ databases">
        <title>Depth-based differentiation of microbial function through sediment-hosted aquifers and enrichment of novel symbionts in the deep terrestrial subsurface.</title>
        <authorList>
            <person name="Probst A.J."/>
            <person name="Ladd B."/>
            <person name="Jarett J.K."/>
            <person name="Geller-Mcgrath D.E."/>
            <person name="Sieber C.M."/>
            <person name="Emerson J.B."/>
            <person name="Anantharaman K."/>
            <person name="Thomas B.C."/>
            <person name="Malmstrom R."/>
            <person name="Stieglmeier M."/>
            <person name="Klingl A."/>
            <person name="Woyke T."/>
            <person name="Ryan C.M."/>
            <person name="Banfield J.F."/>
        </authorList>
    </citation>
    <scope>NUCLEOTIDE SEQUENCE [LARGE SCALE GENOMIC DNA]</scope>
    <source>
        <strain evidence="3">CG22_combo_CG10-13_8_21_14_all_36_13</strain>
    </source>
</reference>
<keyword evidence="1" id="KW-0812">Transmembrane</keyword>
<evidence type="ECO:0000313" key="4">
    <source>
        <dbReference type="Proteomes" id="UP000231143"/>
    </source>
</evidence>
<evidence type="ECO:0000259" key="2">
    <source>
        <dbReference type="Pfam" id="PF02517"/>
    </source>
</evidence>
<dbReference type="GO" id="GO:0004175">
    <property type="term" value="F:endopeptidase activity"/>
    <property type="evidence" value="ECO:0007669"/>
    <property type="project" value="UniProtKB-ARBA"/>
</dbReference>
<evidence type="ECO:0000313" key="3">
    <source>
        <dbReference type="EMBL" id="PIP86931.1"/>
    </source>
</evidence>
<protein>
    <recommendedName>
        <fullName evidence="2">CAAX prenyl protease 2/Lysostaphin resistance protein A-like domain-containing protein</fullName>
    </recommendedName>
</protein>
<dbReference type="GO" id="GO:0080120">
    <property type="term" value="P:CAAX-box protein maturation"/>
    <property type="evidence" value="ECO:0007669"/>
    <property type="project" value="UniProtKB-ARBA"/>
</dbReference>
<feature type="transmembrane region" description="Helical" evidence="1">
    <location>
        <begin position="97"/>
        <end position="119"/>
    </location>
</feature>
<gene>
    <name evidence="3" type="ORF">COW81_02980</name>
</gene>
<dbReference type="Pfam" id="PF02517">
    <property type="entry name" value="Rce1-like"/>
    <property type="match status" value="1"/>
</dbReference>
<sequence length="131" mass="15271">MVLLAKQVSFQEYYAVQQNIFVFSAPTMISLVYYFAEEFLFRGFLFFGLWDRFKYHTFWITNVIFAIFHVGKPTLEVFFAFSLGLVLSYTSFKTKSFIPATIIHFAVALILNILVTYVFTPTNPVNLVMPF</sequence>
<name>A0A2H0DY61_9BACT</name>
<keyword evidence="1" id="KW-1133">Transmembrane helix</keyword>
<keyword evidence="1" id="KW-0472">Membrane</keyword>
<dbReference type="EMBL" id="PCTT01000039">
    <property type="protein sequence ID" value="PIP86931.1"/>
    <property type="molecule type" value="Genomic_DNA"/>
</dbReference>
<evidence type="ECO:0000256" key="1">
    <source>
        <dbReference type="SAM" id="Phobius"/>
    </source>
</evidence>
<dbReference type="Proteomes" id="UP000231143">
    <property type="component" value="Unassembled WGS sequence"/>
</dbReference>
<accession>A0A2H0DY61</accession>
<comment type="caution">
    <text evidence="3">The sequence shown here is derived from an EMBL/GenBank/DDBJ whole genome shotgun (WGS) entry which is preliminary data.</text>
</comment>
<organism evidence="3 4">
    <name type="scientific">Candidatus Campbellbacteria bacterium CG22_combo_CG10-13_8_21_14_all_36_13</name>
    <dbReference type="NCBI Taxonomy" id="1974529"/>
    <lineage>
        <taxon>Bacteria</taxon>
        <taxon>Candidatus Campbelliibacteriota</taxon>
    </lineage>
</organism>
<dbReference type="InterPro" id="IPR003675">
    <property type="entry name" value="Rce1/LyrA-like_dom"/>
</dbReference>
<feature type="transmembrane region" description="Helical" evidence="1">
    <location>
        <begin position="20"/>
        <end position="41"/>
    </location>
</feature>
<feature type="domain" description="CAAX prenyl protease 2/Lysostaphin resistance protein A-like" evidence="2">
    <location>
        <begin position="28"/>
        <end position="108"/>
    </location>
</feature>
<dbReference type="AlphaFoldDB" id="A0A2H0DY61"/>
<proteinExistence type="predicted"/>